<comment type="cofactor">
    <cofactor evidence="12">
        <name>Mg(2+)</name>
        <dbReference type="ChEBI" id="CHEBI:18420"/>
    </cofactor>
    <cofactor evidence="12">
        <name>Mn(2+)</name>
        <dbReference type="ChEBI" id="CHEBI:29035"/>
    </cofactor>
</comment>
<feature type="domain" description="BRCT" evidence="13">
    <location>
        <begin position="589"/>
        <end position="670"/>
    </location>
</feature>
<keyword evidence="5 12" id="KW-0227">DNA damage</keyword>
<evidence type="ECO:0000256" key="8">
    <source>
        <dbReference type="ARBA" id="ARBA00023027"/>
    </source>
</evidence>
<evidence type="ECO:0000256" key="3">
    <source>
        <dbReference type="ARBA" id="ARBA00022705"/>
    </source>
</evidence>
<dbReference type="KEGG" id="msyr:CXP39_03375"/>
<reference evidence="14 15" key="1">
    <citation type="submission" date="2017-12" db="EMBL/GenBank/DDBJ databases">
        <title>Mesoplasma syrphidae YJS, Complete Genome.</title>
        <authorList>
            <person name="Knight T.F."/>
            <person name="Citino T."/>
            <person name="Rubinstein R."/>
            <person name="Neuschaefer Z."/>
        </authorList>
    </citation>
    <scope>NUCLEOTIDE SEQUENCE [LARGE SCALE GENOMIC DNA]</scope>
    <source>
        <strain evidence="14 15">YJS</strain>
    </source>
</reference>
<accession>A0A2K9C691</accession>
<dbReference type="EMBL" id="CP025257">
    <property type="protein sequence ID" value="AUF83807.1"/>
    <property type="molecule type" value="Genomic_DNA"/>
</dbReference>
<dbReference type="PANTHER" id="PTHR23389:SF9">
    <property type="entry name" value="DNA LIGASE"/>
    <property type="match status" value="1"/>
</dbReference>
<dbReference type="SUPFAM" id="SSF52113">
    <property type="entry name" value="BRCT domain"/>
    <property type="match status" value="1"/>
</dbReference>
<dbReference type="InterPro" id="IPR001679">
    <property type="entry name" value="DNA_ligase"/>
</dbReference>
<dbReference type="NCBIfam" id="NF005932">
    <property type="entry name" value="PRK07956.1"/>
    <property type="match status" value="1"/>
</dbReference>
<organism evidence="14 15">
    <name type="scientific">Mesoplasma syrphidae</name>
    <dbReference type="NCBI Taxonomy" id="225999"/>
    <lineage>
        <taxon>Bacteria</taxon>
        <taxon>Bacillati</taxon>
        <taxon>Mycoplasmatota</taxon>
        <taxon>Mollicutes</taxon>
        <taxon>Entomoplasmatales</taxon>
        <taxon>Entomoplasmataceae</taxon>
        <taxon>Mesoplasma</taxon>
    </lineage>
</organism>
<evidence type="ECO:0000256" key="12">
    <source>
        <dbReference type="HAMAP-Rule" id="MF_01588"/>
    </source>
</evidence>
<feature type="binding site" evidence="12">
    <location>
        <position position="311"/>
    </location>
    <ligand>
        <name>NAD(+)</name>
        <dbReference type="ChEBI" id="CHEBI:57540"/>
    </ligand>
</feature>
<keyword evidence="4 12" id="KW-0479">Metal-binding</keyword>
<dbReference type="Gene3D" id="3.30.470.30">
    <property type="entry name" value="DNA ligase/mRNA capping enzyme"/>
    <property type="match status" value="1"/>
</dbReference>
<name>A0A2K9C691_9MOLU</name>
<keyword evidence="9 12" id="KW-0234">DNA repair</keyword>
<dbReference type="SUPFAM" id="SSF47781">
    <property type="entry name" value="RuvA domain 2-like"/>
    <property type="match status" value="1"/>
</dbReference>
<dbReference type="Pfam" id="PF00533">
    <property type="entry name" value="BRCT"/>
    <property type="match status" value="1"/>
</dbReference>
<dbReference type="SMART" id="SM00292">
    <property type="entry name" value="BRCT"/>
    <property type="match status" value="1"/>
</dbReference>
<dbReference type="InterPro" id="IPR013840">
    <property type="entry name" value="DNAligase_N"/>
</dbReference>
<dbReference type="CDD" id="cd00114">
    <property type="entry name" value="LIGANc"/>
    <property type="match status" value="1"/>
</dbReference>
<evidence type="ECO:0000256" key="6">
    <source>
        <dbReference type="ARBA" id="ARBA00022833"/>
    </source>
</evidence>
<evidence type="ECO:0000256" key="4">
    <source>
        <dbReference type="ARBA" id="ARBA00022723"/>
    </source>
</evidence>
<dbReference type="EC" id="6.5.1.2" evidence="12"/>
<feature type="active site" description="N6-AMP-lysine intermediate" evidence="12">
    <location>
        <position position="116"/>
    </location>
</feature>
<comment type="similarity">
    <text evidence="12">Belongs to the NAD-dependent DNA ligase family. LigA subfamily.</text>
</comment>
<dbReference type="FunFam" id="3.30.470.30:FF:000001">
    <property type="entry name" value="DNA ligase"/>
    <property type="match status" value="1"/>
</dbReference>
<dbReference type="Pfam" id="PF12826">
    <property type="entry name" value="HHH_2"/>
    <property type="match status" value="1"/>
</dbReference>
<evidence type="ECO:0000256" key="10">
    <source>
        <dbReference type="ARBA" id="ARBA00023211"/>
    </source>
</evidence>
<dbReference type="GO" id="GO:0003911">
    <property type="term" value="F:DNA ligase (NAD+) activity"/>
    <property type="evidence" value="ECO:0007669"/>
    <property type="project" value="UniProtKB-UniRule"/>
</dbReference>
<evidence type="ECO:0000256" key="2">
    <source>
        <dbReference type="ARBA" id="ARBA00022598"/>
    </source>
</evidence>
<feature type="binding site" evidence="12">
    <location>
        <position position="423"/>
    </location>
    <ligand>
        <name>Zn(2+)</name>
        <dbReference type="ChEBI" id="CHEBI:29105"/>
    </ligand>
</feature>
<dbReference type="PROSITE" id="PS50172">
    <property type="entry name" value="BRCT"/>
    <property type="match status" value="1"/>
</dbReference>
<dbReference type="RefSeq" id="WP_027048196.1">
    <property type="nucleotide sequence ID" value="NZ_CP025257.1"/>
</dbReference>
<dbReference type="Proteomes" id="UP000233419">
    <property type="component" value="Chromosome"/>
</dbReference>
<dbReference type="NCBIfam" id="TIGR00575">
    <property type="entry name" value="dnlj"/>
    <property type="match status" value="1"/>
</dbReference>
<dbReference type="GO" id="GO:0046872">
    <property type="term" value="F:metal ion binding"/>
    <property type="evidence" value="ECO:0007669"/>
    <property type="project" value="UniProtKB-KW"/>
</dbReference>
<dbReference type="OrthoDB" id="9759736at2"/>
<dbReference type="PROSITE" id="PS01055">
    <property type="entry name" value="DNA_LIGASE_N1"/>
    <property type="match status" value="1"/>
</dbReference>
<proteinExistence type="inferred from homology"/>
<keyword evidence="15" id="KW-1185">Reference proteome</keyword>
<dbReference type="InterPro" id="IPR001357">
    <property type="entry name" value="BRCT_dom"/>
</dbReference>
<dbReference type="CDD" id="cd17748">
    <property type="entry name" value="BRCT_DNA_ligase_like"/>
    <property type="match status" value="1"/>
</dbReference>
<dbReference type="InterPro" id="IPR041663">
    <property type="entry name" value="DisA/LigA_HHH"/>
</dbReference>
<evidence type="ECO:0000256" key="7">
    <source>
        <dbReference type="ARBA" id="ARBA00022842"/>
    </source>
</evidence>
<dbReference type="Gene3D" id="1.10.150.20">
    <property type="entry name" value="5' to 3' exonuclease, C-terminal subdomain"/>
    <property type="match status" value="2"/>
</dbReference>
<dbReference type="HAMAP" id="MF_01588">
    <property type="entry name" value="DNA_ligase_A"/>
    <property type="match status" value="1"/>
</dbReference>
<feature type="binding site" evidence="12">
    <location>
        <begin position="34"/>
        <end position="38"/>
    </location>
    <ligand>
        <name>NAD(+)</name>
        <dbReference type="ChEBI" id="CHEBI:57540"/>
    </ligand>
</feature>
<evidence type="ECO:0000313" key="15">
    <source>
        <dbReference type="Proteomes" id="UP000233419"/>
    </source>
</evidence>
<dbReference type="Pfam" id="PF01653">
    <property type="entry name" value="DNA_ligase_aden"/>
    <property type="match status" value="1"/>
</dbReference>
<dbReference type="FunFam" id="1.10.150.20:FF:000006">
    <property type="entry name" value="DNA ligase"/>
    <property type="match status" value="1"/>
</dbReference>
<comment type="function">
    <text evidence="1 12">DNA ligase that catalyzes the formation of phosphodiester linkages between 5'-phosphoryl and 3'-hydroxyl groups in double-stranded DNA using NAD as a coenzyme and as the energy source for the reaction. It is essential for DNA replication and repair of damaged DNA.</text>
</comment>
<dbReference type="Pfam" id="PF03120">
    <property type="entry name" value="OB_DNA_ligase"/>
    <property type="match status" value="1"/>
</dbReference>
<dbReference type="Gene3D" id="1.10.287.610">
    <property type="entry name" value="Helix hairpin bin"/>
    <property type="match status" value="1"/>
</dbReference>
<dbReference type="InterPro" id="IPR012340">
    <property type="entry name" value="NA-bd_OB-fold"/>
</dbReference>
<keyword evidence="6 12" id="KW-0862">Zinc</keyword>
<dbReference type="Gene3D" id="3.40.50.10190">
    <property type="entry name" value="BRCT domain"/>
    <property type="match status" value="1"/>
</dbReference>
<comment type="catalytic activity">
    <reaction evidence="11 12">
        <text>NAD(+) + (deoxyribonucleotide)n-3'-hydroxyl + 5'-phospho-(deoxyribonucleotide)m = (deoxyribonucleotide)n+m + AMP + beta-nicotinamide D-nucleotide.</text>
        <dbReference type="EC" id="6.5.1.2"/>
    </reaction>
</comment>
<feature type="binding site" evidence="12">
    <location>
        <position position="408"/>
    </location>
    <ligand>
        <name>Zn(2+)</name>
        <dbReference type="ChEBI" id="CHEBI:29105"/>
    </ligand>
</feature>
<dbReference type="InterPro" id="IPR004149">
    <property type="entry name" value="Znf_DNAligase_C4"/>
</dbReference>
<evidence type="ECO:0000256" key="5">
    <source>
        <dbReference type="ARBA" id="ARBA00022763"/>
    </source>
</evidence>
<dbReference type="GO" id="GO:0006281">
    <property type="term" value="P:DNA repair"/>
    <property type="evidence" value="ECO:0007669"/>
    <property type="project" value="UniProtKB-KW"/>
</dbReference>
<dbReference type="Pfam" id="PF03119">
    <property type="entry name" value="DNA_ligase_ZBD"/>
    <property type="match status" value="1"/>
</dbReference>
<dbReference type="SUPFAM" id="SSF50249">
    <property type="entry name" value="Nucleic acid-binding proteins"/>
    <property type="match status" value="1"/>
</dbReference>
<evidence type="ECO:0000313" key="14">
    <source>
        <dbReference type="EMBL" id="AUF83807.1"/>
    </source>
</evidence>
<dbReference type="SMART" id="SM00532">
    <property type="entry name" value="LIGANc"/>
    <property type="match status" value="1"/>
</dbReference>
<feature type="binding site" evidence="12">
    <location>
        <position position="171"/>
    </location>
    <ligand>
        <name>NAD(+)</name>
        <dbReference type="ChEBI" id="CHEBI:57540"/>
    </ligand>
</feature>
<feature type="binding site" evidence="12">
    <location>
        <position position="137"/>
    </location>
    <ligand>
        <name>NAD(+)</name>
        <dbReference type="ChEBI" id="CHEBI:57540"/>
    </ligand>
</feature>
<dbReference type="InterPro" id="IPR004150">
    <property type="entry name" value="NAD_DNA_ligase_OB"/>
</dbReference>
<dbReference type="AlphaFoldDB" id="A0A2K9C691"/>
<feature type="binding site" evidence="12">
    <location>
        <position position="287"/>
    </location>
    <ligand>
        <name>NAD(+)</name>
        <dbReference type="ChEBI" id="CHEBI:57540"/>
    </ligand>
</feature>
<feature type="binding site" evidence="12">
    <location>
        <position position="114"/>
    </location>
    <ligand>
        <name>NAD(+)</name>
        <dbReference type="ChEBI" id="CHEBI:57540"/>
    </ligand>
</feature>
<dbReference type="PANTHER" id="PTHR23389">
    <property type="entry name" value="CHROMOSOME TRANSMISSION FIDELITY FACTOR 18"/>
    <property type="match status" value="1"/>
</dbReference>
<keyword evidence="8 12" id="KW-0520">NAD</keyword>
<sequence>MNINEAKIKVAALKSKIDQWAKEYYIHDMPSVDDTEYDLAMKQLKDLEQQFPKLVTSDSPTQKVGGTVSDKFEKYVHKKPMLSLADIFSWEEFEKFNKQVAKETGTVDNEYYAELKIDGLSVSLNYEKGILQNAVTRGDGKVGENVTTNVKTIKSIPLSITDKSTIEIRGEIFLSKKEFTKLNDERILKGEQLFANPRNAAAGTLRQLDSSIVAKRNLDAFLYYYLNDKDSQTNTQAKALAKIDSLGVKTNKEGRLCKTLEEVKAYIEEYTLKRSQLDYEIDGIVFKINNFNLHEQIGYTAKTPKWAVAYKFPAEVKETKLLDIFPTVGRTGKITYNAKLEPVQIAGTTVSAATLNNAEQIKTKALKVGAIVKIKKAGDIIPEVLSVVKNREYEILKQWVPAKICPACENLLEKSLGEVDQFCVNFSCPAQIVRSLEHYASRPAADIVGLGGRTIEKLYEEKIITNIADIYKIADHEEKIVSFEKFGQKSYQNLIESIIQSKTNSLDKTLFGLGIRHVGSKTAKILSERFMTIDNLAAAKYEDLNAIESIGEVLAQSIVDWFKIEANQSIIMKLKEVGVNLIYNGPQVNFNSPIVKKTFVITGTLSEPREYFKELVEQNGGKVVGSVSKKTDYLLAGVDAGSKLSKAQELNVMVINEEMLHNLLKGEKNG</sequence>
<feature type="binding site" evidence="12">
    <location>
        <begin position="83"/>
        <end position="84"/>
    </location>
    <ligand>
        <name>NAD(+)</name>
        <dbReference type="ChEBI" id="CHEBI:57540"/>
    </ligand>
</feature>
<feature type="binding site" evidence="12">
    <location>
        <position position="405"/>
    </location>
    <ligand>
        <name>Zn(2+)</name>
        <dbReference type="ChEBI" id="CHEBI:29105"/>
    </ligand>
</feature>
<dbReference type="GO" id="GO:0006260">
    <property type="term" value="P:DNA replication"/>
    <property type="evidence" value="ECO:0007669"/>
    <property type="project" value="UniProtKB-KW"/>
</dbReference>
<dbReference type="Gene3D" id="2.40.50.140">
    <property type="entry name" value="Nucleic acid-binding proteins"/>
    <property type="match status" value="1"/>
</dbReference>
<feature type="binding site" evidence="12">
    <location>
        <position position="428"/>
    </location>
    <ligand>
        <name>Zn(2+)</name>
        <dbReference type="ChEBI" id="CHEBI:29105"/>
    </ligand>
</feature>
<keyword evidence="2 12" id="KW-0436">Ligase</keyword>
<dbReference type="GO" id="GO:0005829">
    <property type="term" value="C:cytosol"/>
    <property type="evidence" value="ECO:0007669"/>
    <property type="project" value="TreeGrafter"/>
</dbReference>
<keyword evidence="7 12" id="KW-0460">Magnesium</keyword>
<keyword evidence="3 12" id="KW-0235">DNA replication</keyword>
<dbReference type="InterPro" id="IPR010994">
    <property type="entry name" value="RuvA_2-like"/>
</dbReference>
<evidence type="ECO:0000259" key="13">
    <source>
        <dbReference type="PROSITE" id="PS50172"/>
    </source>
</evidence>
<dbReference type="InterPro" id="IPR036420">
    <property type="entry name" value="BRCT_dom_sf"/>
</dbReference>
<evidence type="ECO:0000256" key="1">
    <source>
        <dbReference type="ARBA" id="ARBA00004067"/>
    </source>
</evidence>
<dbReference type="PIRSF" id="PIRSF001604">
    <property type="entry name" value="LigA"/>
    <property type="match status" value="1"/>
</dbReference>
<keyword evidence="10 12" id="KW-0464">Manganese</keyword>
<evidence type="ECO:0000256" key="11">
    <source>
        <dbReference type="ARBA" id="ARBA00034005"/>
    </source>
</evidence>
<gene>
    <name evidence="12 14" type="primary">ligA</name>
    <name evidence="14" type="ORF">CXP39_03375</name>
</gene>
<protein>
    <recommendedName>
        <fullName evidence="12">DNA ligase</fullName>
        <ecNumber evidence="12">6.5.1.2</ecNumber>
    </recommendedName>
    <alternativeName>
        <fullName evidence="12">Polydeoxyribonucleotide synthase [NAD(+)]</fullName>
    </alternativeName>
</protein>
<dbReference type="InterPro" id="IPR013839">
    <property type="entry name" value="DNAligase_adenylation"/>
</dbReference>
<dbReference type="SUPFAM" id="SSF56091">
    <property type="entry name" value="DNA ligase/mRNA capping enzyme, catalytic domain"/>
    <property type="match status" value="1"/>
</dbReference>
<dbReference type="FunFam" id="1.10.150.20:FF:000007">
    <property type="entry name" value="DNA ligase"/>
    <property type="match status" value="1"/>
</dbReference>
<dbReference type="InterPro" id="IPR018239">
    <property type="entry name" value="DNA_ligase_AS"/>
</dbReference>
<evidence type="ECO:0000256" key="9">
    <source>
        <dbReference type="ARBA" id="ARBA00023204"/>
    </source>
</evidence>